<name>A0A2S5CFQ0_9GAMM</name>
<evidence type="ECO:0000256" key="3">
    <source>
        <dbReference type="ARBA" id="ARBA00023004"/>
    </source>
</evidence>
<feature type="domain" description="Calcineurin-like phosphoesterase" evidence="6">
    <location>
        <begin position="236"/>
        <end position="487"/>
    </location>
</feature>
<feature type="compositionally biased region" description="Polar residues" evidence="5">
    <location>
        <begin position="91"/>
        <end position="108"/>
    </location>
</feature>
<dbReference type="Proteomes" id="UP000237423">
    <property type="component" value="Unassembled WGS sequence"/>
</dbReference>
<dbReference type="EC" id="3.1.4.53" evidence="7"/>
<dbReference type="PANTHER" id="PTHR42988">
    <property type="entry name" value="PHOSPHOHYDROLASE"/>
    <property type="match status" value="1"/>
</dbReference>
<evidence type="ECO:0000313" key="7">
    <source>
        <dbReference type="EMBL" id="POZ49562.1"/>
    </source>
</evidence>
<evidence type="ECO:0000256" key="4">
    <source>
        <dbReference type="ARBA" id="ARBA00025742"/>
    </source>
</evidence>
<feature type="region of interest" description="Disordered" evidence="5">
    <location>
        <begin position="32"/>
        <end position="140"/>
    </location>
</feature>
<keyword evidence="1" id="KW-0479">Metal-binding</keyword>
<dbReference type="Gene3D" id="3.60.21.10">
    <property type="match status" value="1"/>
</dbReference>
<organism evidence="7 8">
    <name type="scientific">Methylovulum psychrotolerans</name>
    <dbReference type="NCBI Taxonomy" id="1704499"/>
    <lineage>
        <taxon>Bacteria</taxon>
        <taxon>Pseudomonadati</taxon>
        <taxon>Pseudomonadota</taxon>
        <taxon>Gammaproteobacteria</taxon>
        <taxon>Methylococcales</taxon>
        <taxon>Methylococcaceae</taxon>
        <taxon>Methylovulum</taxon>
    </lineage>
</organism>
<dbReference type="InterPro" id="IPR004843">
    <property type="entry name" value="Calcineurin-like_PHP"/>
</dbReference>
<dbReference type="InterPro" id="IPR029052">
    <property type="entry name" value="Metallo-depent_PP-like"/>
</dbReference>
<accession>A0A2S5CFQ0</accession>
<dbReference type="GO" id="GO:0004115">
    <property type="term" value="F:3',5'-cyclic-AMP phosphodiesterase activity"/>
    <property type="evidence" value="ECO:0007669"/>
    <property type="project" value="UniProtKB-EC"/>
</dbReference>
<feature type="compositionally biased region" description="Basic and acidic residues" evidence="5">
    <location>
        <begin position="109"/>
        <end position="123"/>
    </location>
</feature>
<evidence type="ECO:0000313" key="8">
    <source>
        <dbReference type="Proteomes" id="UP000237423"/>
    </source>
</evidence>
<reference evidence="7 8" key="1">
    <citation type="submission" date="2017-11" db="EMBL/GenBank/DDBJ databases">
        <title>Draft Genome Sequence of Methylobacter psychrotolerans Sph1T, an Obligate Methanotroph from Low-Temperature Environments.</title>
        <authorList>
            <person name="Oshkin I.Y."/>
            <person name="Miroshnikov K."/>
            <person name="Belova S.E."/>
            <person name="Korzhenkov A."/>
            <person name="Toshchakov S.V."/>
            <person name="Dedysh S.N."/>
        </authorList>
    </citation>
    <scope>NUCLEOTIDE SEQUENCE [LARGE SCALE GENOMIC DNA]</scope>
    <source>
        <strain evidence="7 8">Sph1</strain>
    </source>
</reference>
<keyword evidence="3" id="KW-0408">Iron</keyword>
<dbReference type="PANTHER" id="PTHR42988:SF2">
    <property type="entry name" value="CYCLIC NUCLEOTIDE PHOSPHODIESTERASE CBUA0032-RELATED"/>
    <property type="match status" value="1"/>
</dbReference>
<dbReference type="SUPFAM" id="SSF56300">
    <property type="entry name" value="Metallo-dependent phosphatases"/>
    <property type="match status" value="1"/>
</dbReference>
<evidence type="ECO:0000256" key="2">
    <source>
        <dbReference type="ARBA" id="ARBA00022801"/>
    </source>
</evidence>
<evidence type="ECO:0000259" key="6">
    <source>
        <dbReference type="Pfam" id="PF00149"/>
    </source>
</evidence>
<comment type="similarity">
    <text evidence="4">Belongs to the cyclic nucleotide phosphodiesterase class-III family.</text>
</comment>
<dbReference type="GO" id="GO:0046872">
    <property type="term" value="F:metal ion binding"/>
    <property type="evidence" value="ECO:0007669"/>
    <property type="project" value="UniProtKB-KW"/>
</dbReference>
<evidence type="ECO:0000256" key="1">
    <source>
        <dbReference type="ARBA" id="ARBA00022723"/>
    </source>
</evidence>
<dbReference type="Pfam" id="PF00149">
    <property type="entry name" value="Metallophos"/>
    <property type="match status" value="1"/>
</dbReference>
<keyword evidence="2 7" id="KW-0378">Hydrolase</keyword>
<dbReference type="EMBL" id="PGFZ01000062">
    <property type="protein sequence ID" value="POZ49562.1"/>
    <property type="molecule type" value="Genomic_DNA"/>
</dbReference>
<feature type="region of interest" description="Disordered" evidence="5">
    <location>
        <begin position="159"/>
        <end position="179"/>
    </location>
</feature>
<gene>
    <name evidence="7" type="primary">cpdA_2</name>
    <name evidence="7" type="ORF">AADEFJLK_04669</name>
</gene>
<comment type="caution">
    <text evidence="7">The sequence shown here is derived from an EMBL/GenBank/DDBJ whole genome shotgun (WGS) entry which is preliminary data.</text>
</comment>
<sequence length="565" mass="63470">MAALDCDMAIQLDGGIERLVELCNLGFYDEIQQQKPSDAPKDQVTQPGIKENMKMQSPLFPKPSGDFPTVVEDTKGSTIQNEPASAKWEPVNSSKSSEGLTANNSTSGNDRDGRDGAKERDESCSLTDSADSREEMVDQQQSVESFFKRFVKMVSSNEKSLNANSEASDDPTAQTDLIGNPVQSISNNLNYLNPLETTDDMPVPLLDRATDSEQPAFDAFLCHNSSDKSSKSIVWLHLSDLHLCEPKTGWDANRVLNSLLKDLKNMEQTHGLLPQLLFFTGDAAFGNYGSGKGSSLAEQYEEVETFLTGVRRAFSQEISKENTFLVPGNHDVDRGEVAESETHWIETQATTDNVTRLIKDKPRQWRLFMDRLTTYREFLKKNSYSHLLEDPDRLIYSQIREINGIKLGIGGFNSAWNCSRDKEKSKLWLGADWQDGAIVGNLDKLNADLKIALIHHPPGCFVEQEDALLRRIMETHFDFFLHGHEHQNWVNAINNQHVRIAAAACYEKSDQENGYNFVRLNLDTGDVEIWLRRYDGHGDGWIPRAVAGKTKDNGLWLTSIETKLC</sequence>
<dbReference type="AlphaFoldDB" id="A0A2S5CFQ0"/>
<evidence type="ECO:0000256" key="5">
    <source>
        <dbReference type="SAM" id="MobiDB-lite"/>
    </source>
</evidence>
<protein>
    <submittedName>
        <fullName evidence="7">3',5'-cyclic adenosine monophosphate phosphodiesterase CpdA</fullName>
        <ecNumber evidence="7">3.1.4.53</ecNumber>
    </submittedName>
</protein>
<proteinExistence type="inferred from homology"/>
<dbReference type="InterPro" id="IPR050884">
    <property type="entry name" value="CNP_phosphodiesterase-III"/>
</dbReference>